<feature type="transmembrane region" description="Helical" evidence="12">
    <location>
        <begin position="168"/>
        <end position="187"/>
    </location>
</feature>
<dbReference type="EC" id="2.4.1.-" evidence="12"/>
<sequence length="398" mass="45339">MNMKKNIGNDLEFHSCYWTNSMKTGGNTSRAQRVFRPIGNTGRAVGLKAQTLKTSRFICAAQERLSPPSTVRMASKSSQFLRSFGYDLLLGSIAALYVFAVPYTKVEESFNIQAMHDILYHRHRLENYDHLEFPGVVPRTFIGALIVSILASPIVVVINLLQLSKINALIAVRLVLGCVVLSTLRFFRIQVRHKFGHQVEAFFVILTALQFHMLFYCTRALPNILALAVVNMGYAYWFRGNFYTALNCLVFATVVFRCDMLLLLCPLALELLLTKSISLWGAIKYCIGPALLSIGFTIMVDSIMWKRILWPEFEVFWFNSVLNRSSEWGTHSFHWYFTSALPRSLLAAYPLFLLGVLIDRRVLIFVLPVFSFILLYSKLPHKELRFIISAELICSSCS</sequence>
<evidence type="ECO:0000256" key="4">
    <source>
        <dbReference type="ARBA" id="ARBA00022676"/>
    </source>
</evidence>
<evidence type="ECO:0000256" key="10">
    <source>
        <dbReference type="ARBA" id="ARBA00044721"/>
    </source>
</evidence>
<evidence type="ECO:0000256" key="5">
    <source>
        <dbReference type="ARBA" id="ARBA00022679"/>
    </source>
</evidence>
<evidence type="ECO:0000256" key="2">
    <source>
        <dbReference type="ARBA" id="ARBA00004922"/>
    </source>
</evidence>
<dbReference type="AlphaFoldDB" id="A0A3N7EIV3"/>
<feature type="transmembrane region" description="Helical" evidence="12">
    <location>
        <begin position="141"/>
        <end position="161"/>
    </location>
</feature>
<feature type="transmembrane region" description="Helical" evidence="12">
    <location>
        <begin position="249"/>
        <end position="273"/>
    </location>
</feature>
<dbReference type="GO" id="GO:0005789">
    <property type="term" value="C:endoplasmic reticulum membrane"/>
    <property type="evidence" value="ECO:0000318"/>
    <property type="project" value="GO_Central"/>
</dbReference>
<reference evidence="13 14" key="1">
    <citation type="journal article" date="2006" name="Science">
        <title>The genome of black cottonwood, Populus trichocarpa (Torr. &amp; Gray).</title>
        <authorList>
            <person name="Tuskan G.A."/>
            <person name="Difazio S."/>
            <person name="Jansson S."/>
            <person name="Bohlmann J."/>
            <person name="Grigoriev I."/>
            <person name="Hellsten U."/>
            <person name="Putnam N."/>
            <person name="Ralph S."/>
            <person name="Rombauts S."/>
            <person name="Salamov A."/>
            <person name="Schein J."/>
            <person name="Sterck L."/>
            <person name="Aerts A."/>
            <person name="Bhalerao R.R."/>
            <person name="Bhalerao R.P."/>
            <person name="Blaudez D."/>
            <person name="Boerjan W."/>
            <person name="Brun A."/>
            <person name="Brunner A."/>
            <person name="Busov V."/>
            <person name="Campbell M."/>
            <person name="Carlson J."/>
            <person name="Chalot M."/>
            <person name="Chapman J."/>
            <person name="Chen G.L."/>
            <person name="Cooper D."/>
            <person name="Coutinho P.M."/>
            <person name="Couturier J."/>
            <person name="Covert S."/>
            <person name="Cronk Q."/>
            <person name="Cunningham R."/>
            <person name="Davis J."/>
            <person name="Degroeve S."/>
            <person name="Dejardin A."/>
            <person name="Depamphilis C."/>
            <person name="Detter J."/>
            <person name="Dirks B."/>
            <person name="Dubchak I."/>
            <person name="Duplessis S."/>
            <person name="Ehlting J."/>
            <person name="Ellis B."/>
            <person name="Gendler K."/>
            <person name="Goodstein D."/>
            <person name="Gribskov M."/>
            <person name="Grimwood J."/>
            <person name="Groover A."/>
            <person name="Gunter L."/>
            <person name="Hamberger B."/>
            <person name="Heinze B."/>
            <person name="Helariutta Y."/>
            <person name="Henrissat B."/>
            <person name="Holligan D."/>
            <person name="Holt R."/>
            <person name="Huang W."/>
            <person name="Islam-Faridi N."/>
            <person name="Jones S."/>
            <person name="Jones-Rhoades M."/>
            <person name="Jorgensen R."/>
            <person name="Joshi C."/>
            <person name="Kangasjarvi J."/>
            <person name="Karlsson J."/>
            <person name="Kelleher C."/>
            <person name="Kirkpatrick R."/>
            <person name="Kirst M."/>
            <person name="Kohler A."/>
            <person name="Kalluri U."/>
            <person name="Larimer F."/>
            <person name="Leebens-Mack J."/>
            <person name="Leple J.C."/>
            <person name="Locascio P."/>
            <person name="Lou Y."/>
            <person name="Lucas S."/>
            <person name="Martin F."/>
            <person name="Montanini B."/>
            <person name="Napoli C."/>
            <person name="Nelson D.R."/>
            <person name="Nelson C."/>
            <person name="Nieminen K."/>
            <person name="Nilsson O."/>
            <person name="Pereda V."/>
            <person name="Peter G."/>
            <person name="Philippe R."/>
            <person name="Pilate G."/>
            <person name="Poliakov A."/>
            <person name="Razumovskaya J."/>
            <person name="Richardson P."/>
            <person name="Rinaldi C."/>
            <person name="Ritland K."/>
            <person name="Rouze P."/>
            <person name="Ryaboy D."/>
            <person name="Schmutz J."/>
            <person name="Schrader J."/>
            <person name="Segerman B."/>
            <person name="Shin H."/>
            <person name="Siddiqui A."/>
            <person name="Sterky F."/>
            <person name="Terry A."/>
            <person name="Tsai C.J."/>
            <person name="Uberbacher E."/>
            <person name="Unneberg P."/>
            <person name="Vahala J."/>
            <person name="Wall K."/>
            <person name="Wessler S."/>
            <person name="Yang G."/>
            <person name="Yin T."/>
            <person name="Douglas C."/>
            <person name="Marra M."/>
            <person name="Sandberg G."/>
            <person name="Van de Peer Y."/>
            <person name="Rokhsar D."/>
        </authorList>
    </citation>
    <scope>NUCLEOTIDE SEQUENCE [LARGE SCALE GENOMIC DNA]</scope>
    <source>
        <strain evidence="14">cv. Nisqually</strain>
    </source>
</reference>
<comment type="subcellular location">
    <subcellularLocation>
        <location evidence="1 12">Endoplasmic reticulum membrane</location>
        <topology evidence="1 12">Multi-pass membrane protein</topology>
    </subcellularLocation>
</comment>
<organism evidence="13 14">
    <name type="scientific">Populus trichocarpa</name>
    <name type="common">Western balsam poplar</name>
    <name type="synonym">Populus balsamifera subsp. trichocarpa</name>
    <dbReference type="NCBI Taxonomy" id="3694"/>
    <lineage>
        <taxon>Eukaryota</taxon>
        <taxon>Viridiplantae</taxon>
        <taxon>Streptophyta</taxon>
        <taxon>Embryophyta</taxon>
        <taxon>Tracheophyta</taxon>
        <taxon>Spermatophyta</taxon>
        <taxon>Magnoliopsida</taxon>
        <taxon>eudicotyledons</taxon>
        <taxon>Gunneridae</taxon>
        <taxon>Pentapetalae</taxon>
        <taxon>rosids</taxon>
        <taxon>fabids</taxon>
        <taxon>Malpighiales</taxon>
        <taxon>Salicaceae</taxon>
        <taxon>Saliceae</taxon>
        <taxon>Populus</taxon>
    </lineage>
</organism>
<feature type="transmembrane region" description="Helical" evidence="12">
    <location>
        <begin position="199"/>
        <end position="217"/>
    </location>
</feature>
<accession>A0A3N7EIV3</accession>
<evidence type="ECO:0000256" key="1">
    <source>
        <dbReference type="ARBA" id="ARBA00004477"/>
    </source>
</evidence>
<evidence type="ECO:0000256" key="12">
    <source>
        <dbReference type="RuleBase" id="RU363075"/>
    </source>
</evidence>
<evidence type="ECO:0000256" key="6">
    <source>
        <dbReference type="ARBA" id="ARBA00022692"/>
    </source>
</evidence>
<dbReference type="Proteomes" id="UP000006729">
    <property type="component" value="Chromosome 2"/>
</dbReference>
<dbReference type="UniPathway" id="UPA00378"/>
<keyword evidence="6 12" id="KW-0812">Transmembrane</keyword>
<feature type="transmembrane region" description="Helical" evidence="12">
    <location>
        <begin position="351"/>
        <end position="376"/>
    </location>
</feature>
<evidence type="ECO:0000256" key="9">
    <source>
        <dbReference type="ARBA" id="ARBA00023136"/>
    </source>
</evidence>
<dbReference type="GO" id="GO:0052917">
    <property type="term" value="F:dol-P-Man:Man(7)GlcNAc(2)-PP-Dol alpha-1,6-mannosyltransferase activity"/>
    <property type="evidence" value="ECO:0007669"/>
    <property type="project" value="UniProtKB-EC"/>
</dbReference>
<evidence type="ECO:0000256" key="8">
    <source>
        <dbReference type="ARBA" id="ARBA00022989"/>
    </source>
</evidence>
<keyword evidence="14" id="KW-1185">Reference proteome</keyword>
<evidence type="ECO:0000256" key="3">
    <source>
        <dbReference type="ARBA" id="ARBA00007063"/>
    </source>
</evidence>
<dbReference type="InterPro" id="IPR005599">
    <property type="entry name" value="GPI_mannosylTrfase"/>
</dbReference>
<dbReference type="InParanoid" id="A0A3N7EIV3"/>
<comment type="pathway">
    <text evidence="2">Protein modification; protein glycosylation.</text>
</comment>
<keyword evidence="8 12" id="KW-1133">Transmembrane helix</keyword>
<proteinExistence type="inferred from homology"/>
<comment type="catalytic activity">
    <reaction evidence="11">
        <text>an alpha-D-Man-(1-&gt;2)-alpha-D-Man-(1-&gt;2)-alpha-D-Man-(1-&gt;3)-[alpha-D-Man-(1-&gt;2)-alpha-D-Man-(1-&gt;3)-alpha-D-Man-(1-&gt;6)]-beta-D-Man-(1-&gt;4)-beta-D-GlcNAc-(1-&gt;4)-alpha-D-GlcNAc-diphospho-di-trans,poly-cis-dolichol + a di-trans,poly-cis-dolichyl beta-D-mannosyl phosphate = an alpha-D-Man-(1-&gt;2)-alpha-D-Man-(1-&gt;2)-alpha-D-Man-(1-&gt;3)-[alpha-D-Man-(1-&gt;2)-alpha-D-Man-(1-&gt;3)-[alpha-D-Man-(1-&gt;6)]-alpha-D-Man-(1-&gt;6)]-beta-D-Man-(1-&gt;4)-beta-D-GlcNAc-(1-&gt;4)-alpha-D-GlcNAc-diphospho-di-trans,poly-cis-dolichol + a di-trans,poly-cis-dolichyl phosphate + H(+)</text>
        <dbReference type="Rhea" id="RHEA:29535"/>
        <dbReference type="Rhea" id="RHEA-COMP:19498"/>
        <dbReference type="Rhea" id="RHEA-COMP:19501"/>
        <dbReference type="Rhea" id="RHEA-COMP:19518"/>
        <dbReference type="Rhea" id="RHEA-COMP:19519"/>
        <dbReference type="ChEBI" id="CHEBI:15378"/>
        <dbReference type="ChEBI" id="CHEBI:57683"/>
        <dbReference type="ChEBI" id="CHEBI:58211"/>
        <dbReference type="ChEBI" id="CHEBI:132517"/>
        <dbReference type="ChEBI" id="CHEBI:132519"/>
        <dbReference type="EC" id="2.4.1.260"/>
    </reaction>
    <physiologicalReaction direction="left-to-right" evidence="11">
        <dbReference type="Rhea" id="RHEA:29536"/>
    </physiologicalReaction>
</comment>
<dbReference type="Pfam" id="PF03901">
    <property type="entry name" value="Glyco_transf_22"/>
    <property type="match status" value="1"/>
</dbReference>
<feature type="transmembrane region" description="Helical" evidence="12">
    <location>
        <begin position="285"/>
        <end position="305"/>
    </location>
</feature>
<dbReference type="PANTHER" id="PTHR22760">
    <property type="entry name" value="GLYCOSYLTRANSFERASE"/>
    <property type="match status" value="1"/>
</dbReference>
<dbReference type="FunCoup" id="A0A3N7EIV3">
    <property type="interactions" value="4584"/>
</dbReference>
<dbReference type="EMBL" id="CM009291">
    <property type="protein sequence ID" value="RQO86963.1"/>
    <property type="molecule type" value="Genomic_DNA"/>
</dbReference>
<comment type="similarity">
    <text evidence="3 12">Belongs to the glycosyltransferase 22 family.</text>
</comment>
<dbReference type="GO" id="GO:0000009">
    <property type="term" value="F:alpha-1,6-mannosyltransferase activity"/>
    <property type="evidence" value="ECO:0000318"/>
    <property type="project" value="GO_Central"/>
</dbReference>
<feature type="transmembrane region" description="Helical" evidence="12">
    <location>
        <begin position="224"/>
        <end position="243"/>
    </location>
</feature>
<evidence type="ECO:0000313" key="13">
    <source>
        <dbReference type="EMBL" id="RQO86963.1"/>
    </source>
</evidence>
<keyword evidence="7 12" id="KW-0256">Endoplasmic reticulum</keyword>
<name>A0A3N7EIV3_POPTR</name>
<evidence type="ECO:0000313" key="14">
    <source>
        <dbReference type="Proteomes" id="UP000006729"/>
    </source>
</evidence>
<protein>
    <recommendedName>
        <fullName evidence="12">Mannosyltransferase</fullName>
        <ecNumber evidence="12">2.4.1.-</ecNumber>
    </recommendedName>
</protein>
<comment type="function">
    <text evidence="10">Mannosyltransferase that operates in the biosynthetic pathway of dolichol-linked oligosaccharides, the glycan precursors employed in protein asparagine (N)-glycosylation. The assembly of dolichol-linked oligosaccharides begins on the cytosolic side of the endoplasmic reticulum membrane and finishes in its lumen. The sequential addition of sugars to dolichol pyrophosphate produces dolichol-linked oligosaccharides containing fourteen sugars, including two GlcNAcs, nine mannoses and three glucoses. Once assembled, the oligosaccharide is transferred from the lipid to nascent proteins by oligosaccharyltransferases. In the lumen of the endoplasmic reticulum, adds the eighth mannose residue in an alpha-1,6 linkage onto Man(7)GlcNAc(2)-PP-dolichol to produce Man(8)GlcNAc(2)-PP-dolichol.</text>
</comment>
<evidence type="ECO:0000256" key="11">
    <source>
        <dbReference type="ARBA" id="ARBA00048899"/>
    </source>
</evidence>
<dbReference type="PANTHER" id="PTHR22760:SF1">
    <property type="entry name" value="DOL-P-MAN:MAN(7)GLCNAC(2)-PP-DOL ALPHA-1,6-MANNOSYLTRANSFERASE"/>
    <property type="match status" value="1"/>
</dbReference>
<feature type="transmembrane region" description="Helical" evidence="12">
    <location>
        <begin position="80"/>
        <end position="100"/>
    </location>
</feature>
<dbReference type="STRING" id="3694.A0A3N7EIV3"/>
<keyword evidence="9 12" id="KW-0472">Membrane</keyword>
<keyword evidence="5" id="KW-0808">Transferase</keyword>
<keyword evidence="4 12" id="KW-0328">Glycosyltransferase</keyword>
<evidence type="ECO:0000256" key="7">
    <source>
        <dbReference type="ARBA" id="ARBA00022824"/>
    </source>
</evidence>
<gene>
    <name evidence="13" type="ORF">POPTR_002G139200</name>
</gene>
<dbReference type="GO" id="GO:0006487">
    <property type="term" value="P:protein N-linked glycosylation"/>
    <property type="evidence" value="ECO:0000318"/>
    <property type="project" value="GO_Central"/>
</dbReference>